<evidence type="ECO:0000256" key="6">
    <source>
        <dbReference type="ARBA" id="ARBA00022989"/>
    </source>
</evidence>
<feature type="region of interest" description="Disordered" evidence="10">
    <location>
        <begin position="99"/>
        <end position="158"/>
    </location>
</feature>
<keyword evidence="13" id="KW-1185">Reference proteome</keyword>
<comment type="similarity">
    <text evidence="9">Belongs to the TatB family.</text>
</comment>
<dbReference type="GO" id="GO:0043953">
    <property type="term" value="P:protein transport by the Tat complex"/>
    <property type="evidence" value="ECO:0007669"/>
    <property type="project" value="UniProtKB-UniRule"/>
</dbReference>
<gene>
    <name evidence="9 12" type="primary">tatB</name>
    <name evidence="12" type="ORF">COCCU_05345</name>
</gene>
<feature type="compositionally biased region" description="Low complexity" evidence="10">
    <location>
        <begin position="110"/>
        <end position="122"/>
    </location>
</feature>
<feature type="compositionally biased region" description="Basic and acidic residues" evidence="10">
    <location>
        <begin position="139"/>
        <end position="149"/>
    </location>
</feature>
<name>A0A6B8W6S2_9CORY</name>
<feature type="compositionally biased region" description="Polar residues" evidence="10">
    <location>
        <begin position="128"/>
        <end position="138"/>
    </location>
</feature>
<evidence type="ECO:0000313" key="13">
    <source>
        <dbReference type="Proteomes" id="UP000424462"/>
    </source>
</evidence>
<dbReference type="KEGG" id="cok:COCCU_05345"/>
<dbReference type="AlphaFoldDB" id="A0A6B8W6S2"/>
<protein>
    <recommendedName>
        <fullName evidence="9">Sec-independent protein translocase protein TatB</fullName>
    </recommendedName>
</protein>
<dbReference type="InterPro" id="IPR018448">
    <property type="entry name" value="TatB"/>
</dbReference>
<comment type="subcellular location">
    <subcellularLocation>
        <location evidence="9">Cell membrane</location>
        <topology evidence="9">Single-pass membrane protein</topology>
    </subcellularLocation>
    <subcellularLocation>
        <location evidence="1">Membrane</location>
        <topology evidence="1">Single-pass membrane protein</topology>
    </subcellularLocation>
</comment>
<dbReference type="Proteomes" id="UP000424462">
    <property type="component" value="Chromosome"/>
</dbReference>
<dbReference type="EMBL" id="CP046455">
    <property type="protein sequence ID" value="QGU07015.1"/>
    <property type="molecule type" value="Genomic_DNA"/>
</dbReference>
<dbReference type="GO" id="GO:0033281">
    <property type="term" value="C:TAT protein transport complex"/>
    <property type="evidence" value="ECO:0007669"/>
    <property type="project" value="UniProtKB-UniRule"/>
</dbReference>
<evidence type="ECO:0000256" key="10">
    <source>
        <dbReference type="SAM" id="MobiDB-lite"/>
    </source>
</evidence>
<evidence type="ECO:0000256" key="9">
    <source>
        <dbReference type="HAMAP-Rule" id="MF_00237"/>
    </source>
</evidence>
<evidence type="ECO:0000256" key="8">
    <source>
        <dbReference type="ARBA" id="ARBA00023136"/>
    </source>
</evidence>
<keyword evidence="8 9" id="KW-0472">Membrane</keyword>
<evidence type="ECO:0000256" key="2">
    <source>
        <dbReference type="ARBA" id="ARBA00022448"/>
    </source>
</evidence>
<organism evidence="12 13">
    <name type="scientific">Corynebacterium occultum</name>
    <dbReference type="NCBI Taxonomy" id="2675219"/>
    <lineage>
        <taxon>Bacteria</taxon>
        <taxon>Bacillati</taxon>
        <taxon>Actinomycetota</taxon>
        <taxon>Actinomycetes</taxon>
        <taxon>Mycobacteriales</taxon>
        <taxon>Corynebacteriaceae</taxon>
        <taxon>Corynebacterium</taxon>
    </lineage>
</organism>
<evidence type="ECO:0000256" key="1">
    <source>
        <dbReference type="ARBA" id="ARBA00004167"/>
    </source>
</evidence>
<dbReference type="InterPro" id="IPR003369">
    <property type="entry name" value="TatA/B/E"/>
</dbReference>
<dbReference type="Gene3D" id="1.20.5.3310">
    <property type="match status" value="1"/>
</dbReference>
<evidence type="ECO:0000256" key="3">
    <source>
        <dbReference type="ARBA" id="ARBA00022475"/>
    </source>
</evidence>
<keyword evidence="2 9" id="KW-0813">Transport</keyword>
<keyword evidence="6 9" id="KW-1133">Transmembrane helix</keyword>
<dbReference type="RefSeq" id="WP_156230559.1">
    <property type="nucleotide sequence ID" value="NZ_CP046455.1"/>
</dbReference>
<dbReference type="PRINTS" id="PR01506">
    <property type="entry name" value="TATBPROTEIN"/>
</dbReference>
<comment type="subunit">
    <text evidence="9">The Tat system comprises two distinct complexes: a TatABC complex, containing multiple copies of TatA, TatB and TatC subunits, and a separate TatA complex, containing only TatA subunits. Substrates initially bind to the TatABC complex, which probably triggers association of the separate TatA complex to form the active translocon.</text>
</comment>
<accession>A0A6B8W6S2</accession>
<evidence type="ECO:0000313" key="12">
    <source>
        <dbReference type="EMBL" id="QGU07015.1"/>
    </source>
</evidence>
<evidence type="ECO:0000256" key="4">
    <source>
        <dbReference type="ARBA" id="ARBA00022692"/>
    </source>
</evidence>
<dbReference type="Pfam" id="PF02416">
    <property type="entry name" value="TatA_B_E"/>
    <property type="match status" value="1"/>
</dbReference>
<reference evidence="12 13" key="1">
    <citation type="submission" date="2019-11" db="EMBL/GenBank/DDBJ databases">
        <title>Complete genome sequence of Corynebacterium kalinowskii 1959, a novel Corynebacterium species isolated from soil of a small paddock in Vilsendorf, Germany.</title>
        <authorList>
            <person name="Schaffert L."/>
            <person name="Ruwe M."/>
            <person name="Milse J."/>
            <person name="Hanuschka K."/>
            <person name="Ortseifen V."/>
            <person name="Droste J."/>
            <person name="Brandt D."/>
            <person name="Schlueter L."/>
            <person name="Kutter Y."/>
            <person name="Vinke S."/>
            <person name="Viehoefer P."/>
            <person name="Jacob L."/>
            <person name="Luebke N.-C."/>
            <person name="Schulte-Berndt E."/>
            <person name="Hain C."/>
            <person name="Linder M."/>
            <person name="Schmidt P."/>
            <person name="Wollenschlaeger L."/>
            <person name="Luttermann T."/>
            <person name="Thieme E."/>
            <person name="Hassa J."/>
            <person name="Haak M."/>
            <person name="Wittchen M."/>
            <person name="Mentz A."/>
            <person name="Persicke M."/>
            <person name="Busche T."/>
            <person name="Ruckert C."/>
        </authorList>
    </citation>
    <scope>NUCLEOTIDE SEQUENCE [LARGE SCALE GENOMIC DNA]</scope>
    <source>
        <strain evidence="12 13">2039</strain>
    </source>
</reference>
<dbReference type="NCBIfam" id="NF001212">
    <property type="entry name" value="PRK00182.1"/>
    <property type="match status" value="1"/>
</dbReference>
<comment type="function">
    <text evidence="9">Part of the twin-arginine translocation (Tat) system that transports large folded proteins containing a characteristic twin-arginine motif in their signal peptide across membranes. Together with TatC, TatB is part of a receptor directly interacting with Tat signal peptides. TatB may form an oligomeric binding site that transiently accommodates folded Tat precursor proteins before their translocation.</text>
</comment>
<feature type="transmembrane region" description="Helical" evidence="11">
    <location>
        <begin position="6"/>
        <end position="22"/>
    </location>
</feature>
<keyword evidence="4 9" id="KW-0812">Transmembrane</keyword>
<keyword evidence="5 9" id="KW-0653">Protein transport</keyword>
<proteinExistence type="inferred from homology"/>
<dbReference type="HAMAP" id="MF_00237">
    <property type="entry name" value="TatB"/>
    <property type="match status" value="1"/>
</dbReference>
<evidence type="ECO:0000256" key="7">
    <source>
        <dbReference type="ARBA" id="ARBA00023010"/>
    </source>
</evidence>
<evidence type="ECO:0000256" key="5">
    <source>
        <dbReference type="ARBA" id="ARBA00022927"/>
    </source>
</evidence>
<keyword evidence="7 9" id="KW-0811">Translocation</keyword>
<evidence type="ECO:0000256" key="11">
    <source>
        <dbReference type="SAM" id="Phobius"/>
    </source>
</evidence>
<keyword evidence="3 9" id="KW-1003">Cell membrane</keyword>
<dbReference type="GO" id="GO:0008320">
    <property type="term" value="F:protein transmembrane transporter activity"/>
    <property type="evidence" value="ECO:0007669"/>
    <property type="project" value="UniProtKB-UniRule"/>
</dbReference>
<sequence>MFDNIGWVEIFTIVVIGLIIIGPEKLPDVIKDVRAAIFAARRAISNARAELDGEFGEEFNQFREPINKVAHYGRMGPKAAITKALFDDDQEFMDSFDPKKIMEGDTAGKAARAAQQPQVEQVPRPPSQDRSAQTIAENTSKKEGREEPRGGFSWADIT</sequence>